<feature type="domain" description="Putative Flp pilus-assembly TadG-like N-terminal" evidence="2">
    <location>
        <begin position="29"/>
        <end position="75"/>
    </location>
</feature>
<keyword evidence="1" id="KW-1133">Transmembrane helix</keyword>
<evidence type="ECO:0000313" key="4">
    <source>
        <dbReference type="Proteomes" id="UP000583454"/>
    </source>
</evidence>
<keyword evidence="1" id="KW-0472">Membrane</keyword>
<dbReference type="Pfam" id="PF13400">
    <property type="entry name" value="Tad"/>
    <property type="match status" value="1"/>
</dbReference>
<reference evidence="3 4" key="1">
    <citation type="submission" date="2020-08" db="EMBL/GenBank/DDBJ databases">
        <title>Genomic Encyclopedia of Type Strains, Phase IV (KMG-IV): sequencing the most valuable type-strain genomes for metagenomic binning, comparative biology and taxonomic classification.</title>
        <authorList>
            <person name="Goeker M."/>
        </authorList>
    </citation>
    <scope>NUCLEOTIDE SEQUENCE [LARGE SCALE GENOMIC DNA]</scope>
    <source>
        <strain evidence="3 4">DSM 2163</strain>
    </source>
</reference>
<dbReference type="Proteomes" id="UP000583454">
    <property type="component" value="Unassembled WGS sequence"/>
</dbReference>
<name>A0A840ZP90_9HYPH</name>
<dbReference type="AlphaFoldDB" id="A0A840ZP90"/>
<comment type="caution">
    <text evidence="3">The sequence shown here is derived from an EMBL/GenBank/DDBJ whole genome shotgun (WGS) entry which is preliminary data.</text>
</comment>
<evidence type="ECO:0000256" key="1">
    <source>
        <dbReference type="SAM" id="Phobius"/>
    </source>
</evidence>
<accession>A0A840ZP90</accession>
<gene>
    <name evidence="3" type="ORF">HNR00_004636</name>
</gene>
<dbReference type="InterPro" id="IPR028087">
    <property type="entry name" value="Tad_N"/>
</dbReference>
<organism evidence="3 4">
    <name type="scientific">Methylorubrum rhodinum</name>
    <dbReference type="NCBI Taxonomy" id="29428"/>
    <lineage>
        <taxon>Bacteria</taxon>
        <taxon>Pseudomonadati</taxon>
        <taxon>Pseudomonadota</taxon>
        <taxon>Alphaproteobacteria</taxon>
        <taxon>Hyphomicrobiales</taxon>
        <taxon>Methylobacteriaceae</taxon>
        <taxon>Methylorubrum</taxon>
    </lineage>
</organism>
<feature type="transmembrane region" description="Helical" evidence="1">
    <location>
        <begin position="31"/>
        <end position="50"/>
    </location>
</feature>
<evidence type="ECO:0000259" key="2">
    <source>
        <dbReference type="Pfam" id="PF13400"/>
    </source>
</evidence>
<evidence type="ECO:0000313" key="3">
    <source>
        <dbReference type="EMBL" id="MBB5759899.1"/>
    </source>
</evidence>
<proteinExistence type="predicted"/>
<keyword evidence="4" id="KW-1185">Reference proteome</keyword>
<protein>
    <recommendedName>
        <fullName evidence="2">Putative Flp pilus-assembly TadG-like N-terminal domain-containing protein</fullName>
    </recommendedName>
</protein>
<keyword evidence="1" id="KW-0812">Transmembrane</keyword>
<sequence>MARSILSDGASLRLRAVAQALRLRRANQGSVAVIFGLSATALVGMVGGAVDYARLVSQRSNLQNAVDAGVMAGGNALKLVVSNTDSIIGLTTQTIQTEANASPASPVSVQVSVAADKTSVAARAEQTVRLIFGPFVGMGTMAISAQAKASVVGKMRLCMLSLDPSAAGAFSVQQKAQVTAYDCALYSNSSDKSGMVGRNASMARAQTICSAGGFENQSANFTPNPQTGCPVISDPLRDRPTPQIGQCTLLAAILRLLDVATGPSKGVNVIASNVTLEPGTYCGGLKITKKAVVTLKPGIYVIKDGPLIVDKEATLTGNDVAFFFTGNNAGLLFDKKTTISLAAPTTGPMAGLLMSEDSSVVLPIDPVALVDTLLGDVITPTPPPLVTPTQPMRIYRIISDNARTILGTIHLPHGRLVIDSSKPVADLSAYTVVVARQINLYEGPNLYLNANYSGTSVPVPKGVGPVSGRLLLSQ</sequence>
<dbReference type="EMBL" id="JACHOP010000030">
    <property type="protein sequence ID" value="MBB5759899.1"/>
    <property type="molecule type" value="Genomic_DNA"/>
</dbReference>